<organism evidence="2 3">
    <name type="scientific">Bradyrhizobium valentinum</name>
    <dbReference type="NCBI Taxonomy" id="1518501"/>
    <lineage>
        <taxon>Bacteria</taxon>
        <taxon>Pseudomonadati</taxon>
        <taxon>Pseudomonadota</taxon>
        <taxon>Alphaproteobacteria</taxon>
        <taxon>Hyphomicrobiales</taxon>
        <taxon>Nitrobacteraceae</taxon>
        <taxon>Bradyrhizobium</taxon>
    </lineage>
</organism>
<keyword evidence="3" id="KW-1185">Reference proteome</keyword>
<dbReference type="AlphaFoldDB" id="A0A0R3KJB1"/>
<dbReference type="EMBL" id="LLXX01000033">
    <property type="protein sequence ID" value="KRR11820.1"/>
    <property type="molecule type" value="Genomic_DNA"/>
</dbReference>
<name>A0A0R3KJB1_9BRAD</name>
<comment type="caution">
    <text evidence="2">The sequence shown here is derived from an EMBL/GenBank/DDBJ whole genome shotgun (WGS) entry which is preliminary data.</text>
</comment>
<dbReference type="STRING" id="1518501.CQ10_32245"/>
<reference evidence="2 3" key="1">
    <citation type="submission" date="2014-03" db="EMBL/GenBank/DDBJ databases">
        <title>Bradyrhizobium valentinum sp. nov., isolated from effective nodules of Lupinus mariae-josephae, a lupine endemic of basic-lime soils in Eastern Spain.</title>
        <authorList>
            <person name="Duran D."/>
            <person name="Rey L."/>
            <person name="Navarro A."/>
            <person name="Busquets A."/>
            <person name="Imperial J."/>
            <person name="Ruiz-Argueso T."/>
        </authorList>
    </citation>
    <scope>NUCLEOTIDE SEQUENCE [LARGE SCALE GENOMIC DNA]</scope>
    <source>
        <strain evidence="2 3">LmjM3</strain>
    </source>
</reference>
<dbReference type="Proteomes" id="UP000051913">
    <property type="component" value="Unassembled WGS sequence"/>
</dbReference>
<dbReference type="OrthoDB" id="9798071at2"/>
<accession>A0A0R3KJB1</accession>
<dbReference type="RefSeq" id="WP_057849416.1">
    <property type="nucleotide sequence ID" value="NZ_LLXX01000033.1"/>
</dbReference>
<dbReference type="Gene3D" id="1.10.10.60">
    <property type="entry name" value="Homeodomain-like"/>
    <property type="match status" value="1"/>
</dbReference>
<gene>
    <name evidence="2" type="ORF">CP49_06465</name>
</gene>
<dbReference type="InterPro" id="IPR011681">
    <property type="entry name" value="GcrA"/>
</dbReference>
<evidence type="ECO:0000313" key="3">
    <source>
        <dbReference type="Proteomes" id="UP000051913"/>
    </source>
</evidence>
<protein>
    <submittedName>
        <fullName evidence="2">GcrA-like regulator</fullName>
    </submittedName>
</protein>
<feature type="region of interest" description="Disordered" evidence="1">
    <location>
        <begin position="49"/>
        <end position="70"/>
    </location>
</feature>
<sequence length="162" mass="18097">MLTNVPTWTTDRVELLKSHFEAGLTCREIAASIGVSRNAVIGKLSRLQLTRGPAPAEPRPSKAARERSRKSIPRLQYQILQAVYENAQPLQEEPITSEYRCSLLELSNERCRWPISTPGAEDFCFCGTKPVEGMPYCSGHTRLAYRPGSRQRVARGPGNRLA</sequence>
<evidence type="ECO:0000313" key="2">
    <source>
        <dbReference type="EMBL" id="KRR11820.1"/>
    </source>
</evidence>
<evidence type="ECO:0000256" key="1">
    <source>
        <dbReference type="SAM" id="MobiDB-lite"/>
    </source>
</evidence>
<proteinExistence type="predicted"/>
<dbReference type="Pfam" id="PF07750">
    <property type="entry name" value="GcrA"/>
    <property type="match status" value="1"/>
</dbReference>